<feature type="domain" description="ABC transmembrane type-2" evidence="6">
    <location>
        <begin position="37"/>
        <end position="263"/>
    </location>
</feature>
<evidence type="ECO:0000256" key="5">
    <source>
        <dbReference type="RuleBase" id="RU361157"/>
    </source>
</evidence>
<feature type="transmembrane region" description="Helical" evidence="5">
    <location>
        <begin position="238"/>
        <end position="257"/>
    </location>
</feature>
<dbReference type="GO" id="GO:0140359">
    <property type="term" value="F:ABC-type transporter activity"/>
    <property type="evidence" value="ECO:0007669"/>
    <property type="project" value="InterPro"/>
</dbReference>
<feature type="transmembrane region" description="Helical" evidence="5">
    <location>
        <begin position="116"/>
        <end position="141"/>
    </location>
</feature>
<sequence length="263" mass="27819">MTVQLDQRIAARPARRPRLIGLGKLSGSEFRLLCREPGMAWVVVLPILLCAVFGLLPATGRPSPDFGGGRMIDFYVPVLVSFVVALMALNTLAAVLGTYRERGVLRRLAVTPVKPLTLLVAQGLVNLAVLAGVIVGMLALAGFAFDVPMPKQVVGYLLALLVTIASMFSIGLLVAALAPTGKAANGIGTVLMFPSVFLAGLWTPGPAMGDVVRRIAEFTPLGAGGQAMQEAWSGSFPSLLHLVVPVVYTLVIGFIAARTFRWE</sequence>
<dbReference type="AlphaFoldDB" id="A0A4R2JQQ9"/>
<organism evidence="7 8">
    <name type="scientific">Actinocrispum wychmicini</name>
    <dbReference type="NCBI Taxonomy" id="1213861"/>
    <lineage>
        <taxon>Bacteria</taxon>
        <taxon>Bacillati</taxon>
        <taxon>Actinomycetota</taxon>
        <taxon>Actinomycetes</taxon>
        <taxon>Pseudonocardiales</taxon>
        <taxon>Pseudonocardiaceae</taxon>
        <taxon>Actinocrispum</taxon>
    </lineage>
</organism>
<dbReference type="Proteomes" id="UP000295680">
    <property type="component" value="Unassembled WGS sequence"/>
</dbReference>
<dbReference type="Pfam" id="PF01061">
    <property type="entry name" value="ABC2_membrane"/>
    <property type="match status" value="1"/>
</dbReference>
<gene>
    <name evidence="7" type="ORF">EV192_102710</name>
</gene>
<keyword evidence="8" id="KW-1185">Reference proteome</keyword>
<protein>
    <recommendedName>
        <fullName evidence="5">Transport permease protein</fullName>
    </recommendedName>
</protein>
<name>A0A4R2JQQ9_9PSEU</name>
<evidence type="ECO:0000313" key="8">
    <source>
        <dbReference type="Proteomes" id="UP000295680"/>
    </source>
</evidence>
<keyword evidence="2 5" id="KW-0812">Transmembrane</keyword>
<evidence type="ECO:0000313" key="7">
    <source>
        <dbReference type="EMBL" id="TCO62571.1"/>
    </source>
</evidence>
<comment type="subcellular location">
    <subcellularLocation>
        <location evidence="5">Cell membrane</location>
        <topology evidence="5">Multi-pass membrane protein</topology>
    </subcellularLocation>
    <subcellularLocation>
        <location evidence="1">Membrane</location>
        <topology evidence="1">Multi-pass membrane protein</topology>
    </subcellularLocation>
</comment>
<dbReference type="InterPro" id="IPR047817">
    <property type="entry name" value="ABC2_TM_bact-type"/>
</dbReference>
<keyword evidence="5" id="KW-0813">Transport</keyword>
<evidence type="ECO:0000256" key="1">
    <source>
        <dbReference type="ARBA" id="ARBA00004141"/>
    </source>
</evidence>
<feature type="transmembrane region" description="Helical" evidence="5">
    <location>
        <begin position="76"/>
        <end position="96"/>
    </location>
</feature>
<dbReference type="EMBL" id="SLWS01000002">
    <property type="protein sequence ID" value="TCO62571.1"/>
    <property type="molecule type" value="Genomic_DNA"/>
</dbReference>
<dbReference type="GO" id="GO:0005886">
    <property type="term" value="C:plasma membrane"/>
    <property type="evidence" value="ECO:0007669"/>
    <property type="project" value="UniProtKB-SubCell"/>
</dbReference>
<keyword evidence="4 5" id="KW-0472">Membrane</keyword>
<evidence type="ECO:0000256" key="2">
    <source>
        <dbReference type="ARBA" id="ARBA00022692"/>
    </source>
</evidence>
<reference evidence="7 8" key="1">
    <citation type="submission" date="2019-03" db="EMBL/GenBank/DDBJ databases">
        <title>Genomic Encyclopedia of Type Strains, Phase IV (KMG-IV): sequencing the most valuable type-strain genomes for metagenomic binning, comparative biology and taxonomic classification.</title>
        <authorList>
            <person name="Goeker M."/>
        </authorList>
    </citation>
    <scope>NUCLEOTIDE SEQUENCE [LARGE SCALE GENOMIC DNA]</scope>
    <source>
        <strain evidence="7 8">DSM 45934</strain>
    </source>
</reference>
<feature type="transmembrane region" description="Helical" evidence="5">
    <location>
        <begin position="183"/>
        <end position="202"/>
    </location>
</feature>
<keyword evidence="3 5" id="KW-1133">Transmembrane helix</keyword>
<feature type="transmembrane region" description="Helical" evidence="5">
    <location>
        <begin position="38"/>
        <end position="56"/>
    </location>
</feature>
<dbReference type="InterPro" id="IPR052902">
    <property type="entry name" value="ABC-2_transporter"/>
</dbReference>
<keyword evidence="5" id="KW-1003">Cell membrane</keyword>
<dbReference type="PROSITE" id="PS51012">
    <property type="entry name" value="ABC_TM2"/>
    <property type="match status" value="1"/>
</dbReference>
<evidence type="ECO:0000256" key="4">
    <source>
        <dbReference type="ARBA" id="ARBA00023136"/>
    </source>
</evidence>
<evidence type="ECO:0000259" key="6">
    <source>
        <dbReference type="PROSITE" id="PS51012"/>
    </source>
</evidence>
<comment type="caution">
    <text evidence="7">The sequence shown here is derived from an EMBL/GenBank/DDBJ whole genome shotgun (WGS) entry which is preliminary data.</text>
</comment>
<dbReference type="InterPro" id="IPR013525">
    <property type="entry name" value="ABC2_TM"/>
</dbReference>
<dbReference type="RefSeq" id="WP_165960348.1">
    <property type="nucleotide sequence ID" value="NZ_SLWS01000002.1"/>
</dbReference>
<accession>A0A4R2JQQ9</accession>
<dbReference type="PANTHER" id="PTHR43027:SF2">
    <property type="entry name" value="TRANSPORT PERMEASE PROTEIN"/>
    <property type="match status" value="1"/>
</dbReference>
<evidence type="ECO:0000256" key="3">
    <source>
        <dbReference type="ARBA" id="ARBA00022989"/>
    </source>
</evidence>
<dbReference type="PANTHER" id="PTHR43027">
    <property type="entry name" value="DOXORUBICIN RESISTANCE ABC TRANSPORTER PERMEASE PROTEIN DRRC-RELATED"/>
    <property type="match status" value="1"/>
</dbReference>
<comment type="similarity">
    <text evidence="5">Belongs to the ABC-2 integral membrane protein family.</text>
</comment>
<feature type="transmembrane region" description="Helical" evidence="5">
    <location>
        <begin position="153"/>
        <end position="176"/>
    </location>
</feature>
<proteinExistence type="inferred from homology"/>